<dbReference type="AlphaFoldDB" id="A0A4P6XXS7"/>
<evidence type="ECO:0000256" key="1">
    <source>
        <dbReference type="ARBA" id="ARBA00004651"/>
    </source>
</evidence>
<evidence type="ECO:0000256" key="5">
    <source>
        <dbReference type="ARBA" id="ARBA00023136"/>
    </source>
</evidence>
<evidence type="ECO:0000256" key="2">
    <source>
        <dbReference type="ARBA" id="ARBA00022475"/>
    </source>
</evidence>
<dbReference type="Proteomes" id="UP000292447">
    <property type="component" value="Chromosome VI"/>
</dbReference>
<protein>
    <submittedName>
        <fullName evidence="8">Uncharacterized membrane protein YidH, DUF202 family</fullName>
    </submittedName>
</protein>
<evidence type="ECO:0000256" key="4">
    <source>
        <dbReference type="ARBA" id="ARBA00022989"/>
    </source>
</evidence>
<keyword evidence="3 6" id="KW-0812">Transmembrane</keyword>
<evidence type="ECO:0000256" key="3">
    <source>
        <dbReference type="ARBA" id="ARBA00022692"/>
    </source>
</evidence>
<dbReference type="GO" id="GO:0005886">
    <property type="term" value="C:plasma membrane"/>
    <property type="evidence" value="ECO:0007669"/>
    <property type="project" value="UniProtKB-SubCell"/>
</dbReference>
<reference evidence="9" key="1">
    <citation type="submission" date="2019-03" db="EMBL/GenBank/DDBJ databases">
        <title>Snf2 controls pulcherriminic acid biosynthesis and connects pigmentation and antifungal activity of the yeast Metschnikowia pulcherrima.</title>
        <authorList>
            <person name="Gore-Lloyd D."/>
            <person name="Sumann I."/>
            <person name="Brachmann A.O."/>
            <person name="Schneeberger K."/>
            <person name="Ortiz-Merino R.A."/>
            <person name="Moreno-Beltran M."/>
            <person name="Schlaefli M."/>
            <person name="Kirner P."/>
            <person name="Santos Kron A."/>
            <person name="Wolfe K.H."/>
            <person name="Piel J."/>
            <person name="Ahrens C.H."/>
            <person name="Henk D."/>
            <person name="Freimoser F.M."/>
        </authorList>
    </citation>
    <scope>NUCLEOTIDE SEQUENCE [LARGE SCALE GENOMIC DNA]</scope>
    <source>
        <strain evidence="9">APC 1.2</strain>
    </source>
</reference>
<evidence type="ECO:0000256" key="6">
    <source>
        <dbReference type="SAM" id="Phobius"/>
    </source>
</evidence>
<feature type="transmembrane region" description="Helical" evidence="6">
    <location>
        <begin position="26"/>
        <end position="43"/>
    </location>
</feature>
<gene>
    <name evidence="8" type="primary">MPUL0F04920</name>
    <name evidence="8" type="ORF">METSCH_F04920</name>
</gene>
<dbReference type="Pfam" id="PF02656">
    <property type="entry name" value="DUF202"/>
    <property type="match status" value="1"/>
</dbReference>
<keyword evidence="9" id="KW-1185">Reference proteome</keyword>
<dbReference type="PANTHER" id="PTHR34187">
    <property type="entry name" value="FGR18P"/>
    <property type="match status" value="1"/>
</dbReference>
<dbReference type="InterPro" id="IPR003807">
    <property type="entry name" value="DUF202"/>
</dbReference>
<evidence type="ECO:0000313" key="8">
    <source>
        <dbReference type="EMBL" id="QBM90904.1"/>
    </source>
</evidence>
<dbReference type="PANTHER" id="PTHR34187:SF2">
    <property type="entry name" value="DUF202 DOMAIN-CONTAINING PROTEIN"/>
    <property type="match status" value="1"/>
</dbReference>
<keyword evidence="2" id="KW-1003">Cell membrane</keyword>
<keyword evidence="5 6" id="KW-0472">Membrane</keyword>
<accession>A0A4P6XXS7</accession>
<proteinExistence type="predicted"/>
<feature type="domain" description="DUF202" evidence="7">
    <location>
        <begin position="17"/>
        <end position="101"/>
    </location>
</feature>
<evidence type="ECO:0000313" key="9">
    <source>
        <dbReference type="Proteomes" id="UP000292447"/>
    </source>
</evidence>
<feature type="transmembrane region" description="Helical" evidence="6">
    <location>
        <begin position="78"/>
        <end position="99"/>
    </location>
</feature>
<dbReference type="InterPro" id="IPR052053">
    <property type="entry name" value="IM_YidH-like"/>
</dbReference>
<name>A0A4P6XXS7_9ASCO</name>
<evidence type="ECO:0000259" key="7">
    <source>
        <dbReference type="Pfam" id="PF02656"/>
    </source>
</evidence>
<sequence length="137" mass="15123">MVHLRSVTLPDQQFWARDNLANERTYLAWLKTSLTFVSVGIALAQINKFASRDSVISIGGFVIHLKGNMALMDSGNSYGSVCVILGILVLLMGTFRFYYVQTVLMEKKFPVANVSVAFTALAVVICIALYLNLASRI</sequence>
<keyword evidence="4 6" id="KW-1133">Transmembrane helix</keyword>
<organism evidence="8 9">
    <name type="scientific">Metschnikowia aff. pulcherrima</name>
    <dbReference type="NCBI Taxonomy" id="2163413"/>
    <lineage>
        <taxon>Eukaryota</taxon>
        <taxon>Fungi</taxon>
        <taxon>Dikarya</taxon>
        <taxon>Ascomycota</taxon>
        <taxon>Saccharomycotina</taxon>
        <taxon>Pichiomycetes</taxon>
        <taxon>Metschnikowiaceae</taxon>
        <taxon>Metschnikowia</taxon>
    </lineage>
</organism>
<comment type="subcellular location">
    <subcellularLocation>
        <location evidence="1">Cell membrane</location>
        <topology evidence="1">Multi-pass membrane protein</topology>
    </subcellularLocation>
</comment>
<feature type="transmembrane region" description="Helical" evidence="6">
    <location>
        <begin position="111"/>
        <end position="131"/>
    </location>
</feature>
<dbReference type="EMBL" id="CP034461">
    <property type="protein sequence ID" value="QBM90904.1"/>
    <property type="molecule type" value="Genomic_DNA"/>
</dbReference>